<evidence type="ECO:0000259" key="7">
    <source>
        <dbReference type="Pfam" id="PF04085"/>
    </source>
</evidence>
<sequence length="309" mass="33443">MSLGTLERSPPPFFRQGPSALTKVVFFSALALFLMAADSRFTLTQPLRSAMATVLLPAQQALSLPVAAYRQAGDYLQGLEAARAQENAMRAKLAQQAERSSRADRLVEENTRLRALLELRPQVTVKSQPAEVLYEAPDAYSRKIFLDRGSQHGLVAGSPVINEQGVLGQVTRVYPLSAEVTLLVDKDAAIPVLNPRTEHRSAAFGTGDGRAMELRFMASNDDVQVGDVLITSGVDGVYPQGLQVARVAKVDARGDTSFARISLTPTAPPDGVRHVLVLEPLALHQPPRPQEPAEPERSSSRHGRVGGRK</sequence>
<dbReference type="PANTHER" id="PTHR34138">
    <property type="entry name" value="CELL SHAPE-DETERMINING PROTEIN MREC"/>
    <property type="match status" value="1"/>
</dbReference>
<protein>
    <recommendedName>
        <fullName evidence="2 5">Cell shape-determining protein MreC</fullName>
    </recommendedName>
    <alternativeName>
        <fullName evidence="4 5">Cell shape protein MreC</fullName>
    </alternativeName>
</protein>
<evidence type="ECO:0000256" key="5">
    <source>
        <dbReference type="PIRNR" id="PIRNR038471"/>
    </source>
</evidence>
<dbReference type="InterPro" id="IPR042177">
    <property type="entry name" value="Cell/Rod_1"/>
</dbReference>
<evidence type="ECO:0000256" key="3">
    <source>
        <dbReference type="ARBA" id="ARBA00022960"/>
    </source>
</evidence>
<evidence type="ECO:0000256" key="1">
    <source>
        <dbReference type="ARBA" id="ARBA00009369"/>
    </source>
</evidence>
<dbReference type="RefSeq" id="WP_210805565.1">
    <property type="nucleotide sequence ID" value="NZ_JAGQDG010000001.1"/>
</dbReference>
<feature type="domain" description="Rod shape-determining protein MreC beta-barrel core" evidence="7">
    <location>
        <begin position="132"/>
        <end position="278"/>
    </location>
</feature>
<keyword evidence="9" id="KW-1185">Reference proteome</keyword>
<dbReference type="PIRSF" id="PIRSF038471">
    <property type="entry name" value="MreC"/>
    <property type="match status" value="1"/>
</dbReference>
<dbReference type="InterPro" id="IPR007221">
    <property type="entry name" value="MreC"/>
</dbReference>
<evidence type="ECO:0000313" key="9">
    <source>
        <dbReference type="Proteomes" id="UP000672097"/>
    </source>
</evidence>
<dbReference type="PANTHER" id="PTHR34138:SF1">
    <property type="entry name" value="CELL SHAPE-DETERMINING PROTEIN MREC"/>
    <property type="match status" value="1"/>
</dbReference>
<feature type="compositionally biased region" description="Basic residues" evidence="6">
    <location>
        <begin position="300"/>
        <end position="309"/>
    </location>
</feature>
<comment type="similarity">
    <text evidence="1 5">Belongs to the MreC family.</text>
</comment>
<gene>
    <name evidence="8" type="primary">mreC</name>
    <name evidence="8" type="ORF">KAK11_01865</name>
</gene>
<dbReference type="InterPro" id="IPR055342">
    <property type="entry name" value="MreC_beta-barrel_core"/>
</dbReference>
<evidence type="ECO:0000256" key="2">
    <source>
        <dbReference type="ARBA" id="ARBA00013855"/>
    </source>
</evidence>
<feature type="region of interest" description="Disordered" evidence="6">
    <location>
        <begin position="281"/>
        <end position="309"/>
    </location>
</feature>
<dbReference type="Gene3D" id="2.40.10.340">
    <property type="entry name" value="Rod shape-determining protein MreC, domain 1"/>
    <property type="match status" value="1"/>
</dbReference>
<name>A0ABS5DT44_9BURK</name>
<evidence type="ECO:0000256" key="4">
    <source>
        <dbReference type="ARBA" id="ARBA00032089"/>
    </source>
</evidence>
<comment type="function">
    <text evidence="5">Involved in formation and maintenance of cell shape.</text>
</comment>
<accession>A0ABS5DT44</accession>
<dbReference type="InterPro" id="IPR042175">
    <property type="entry name" value="Cell/Rod_MreC_2"/>
</dbReference>
<dbReference type="Gene3D" id="2.40.10.350">
    <property type="entry name" value="Rod shape-determining protein MreC, domain 2"/>
    <property type="match status" value="1"/>
</dbReference>
<comment type="caution">
    <text evidence="8">The sequence shown here is derived from an EMBL/GenBank/DDBJ whole genome shotgun (WGS) entry which is preliminary data.</text>
</comment>
<dbReference type="Proteomes" id="UP000672097">
    <property type="component" value="Unassembled WGS sequence"/>
</dbReference>
<proteinExistence type="inferred from homology"/>
<dbReference type="Pfam" id="PF04085">
    <property type="entry name" value="MreC"/>
    <property type="match status" value="1"/>
</dbReference>
<reference evidence="8 9" key="1">
    <citation type="submission" date="2021-04" db="EMBL/GenBank/DDBJ databases">
        <title>The genome sequence of type strain Ideonella paludis KCTC 32238.</title>
        <authorList>
            <person name="Liu Y."/>
        </authorList>
    </citation>
    <scope>NUCLEOTIDE SEQUENCE [LARGE SCALE GENOMIC DNA]</scope>
    <source>
        <strain evidence="8 9">KCTC 32238</strain>
    </source>
</reference>
<dbReference type="NCBIfam" id="TIGR00219">
    <property type="entry name" value="mreC"/>
    <property type="match status" value="1"/>
</dbReference>
<evidence type="ECO:0000313" key="8">
    <source>
        <dbReference type="EMBL" id="MBQ0934056.1"/>
    </source>
</evidence>
<evidence type="ECO:0000256" key="6">
    <source>
        <dbReference type="SAM" id="MobiDB-lite"/>
    </source>
</evidence>
<keyword evidence="3 5" id="KW-0133">Cell shape</keyword>
<dbReference type="EMBL" id="JAGQDG010000001">
    <property type="protein sequence ID" value="MBQ0934056.1"/>
    <property type="molecule type" value="Genomic_DNA"/>
</dbReference>
<organism evidence="8 9">
    <name type="scientific">Ideonella paludis</name>
    <dbReference type="NCBI Taxonomy" id="1233411"/>
    <lineage>
        <taxon>Bacteria</taxon>
        <taxon>Pseudomonadati</taxon>
        <taxon>Pseudomonadota</taxon>
        <taxon>Betaproteobacteria</taxon>
        <taxon>Burkholderiales</taxon>
        <taxon>Sphaerotilaceae</taxon>
        <taxon>Ideonella</taxon>
    </lineage>
</organism>